<dbReference type="GO" id="GO:0006777">
    <property type="term" value="P:Mo-molybdopterin cofactor biosynthetic process"/>
    <property type="evidence" value="ECO:0007669"/>
    <property type="project" value="UniProtKB-KW"/>
</dbReference>
<evidence type="ECO:0000313" key="11">
    <source>
        <dbReference type="Proteomes" id="UP000186904"/>
    </source>
</evidence>
<dbReference type="EMBL" id="FOGN01000006">
    <property type="protein sequence ID" value="SES25078.1"/>
    <property type="molecule type" value="Genomic_DNA"/>
</dbReference>
<dbReference type="CDD" id="cd00886">
    <property type="entry name" value="MogA_MoaB"/>
    <property type="match status" value="1"/>
</dbReference>
<dbReference type="Gene3D" id="3.30.70.640">
    <property type="entry name" value="Molybdopterin cofactor biosynthesis C (MoaC) domain"/>
    <property type="match status" value="1"/>
</dbReference>
<comment type="catalytic activity">
    <reaction evidence="1">
        <text>(8S)-3',8-cyclo-7,8-dihydroguanosine 5'-triphosphate = cyclic pyranopterin phosphate + diphosphate</text>
        <dbReference type="Rhea" id="RHEA:49580"/>
        <dbReference type="ChEBI" id="CHEBI:33019"/>
        <dbReference type="ChEBI" id="CHEBI:59648"/>
        <dbReference type="ChEBI" id="CHEBI:131766"/>
        <dbReference type="EC" id="4.6.1.17"/>
    </reaction>
</comment>
<dbReference type="GO" id="GO:0061799">
    <property type="term" value="F:cyclic pyranopterin monophosphate synthase activity"/>
    <property type="evidence" value="ECO:0007669"/>
    <property type="project" value="UniProtKB-EC"/>
</dbReference>
<dbReference type="Proteomes" id="UP000186904">
    <property type="component" value="Unassembled WGS sequence"/>
</dbReference>
<dbReference type="STRING" id="653930.SAMN05216589_2858"/>
<evidence type="ECO:0000256" key="5">
    <source>
        <dbReference type="ARBA" id="ARBA00023239"/>
    </source>
</evidence>
<feature type="domain" description="MoaB/Mog" evidence="7">
    <location>
        <begin position="151"/>
        <end position="294"/>
    </location>
</feature>
<keyword evidence="4" id="KW-0501">Molybdenum cofactor biosynthesis</keyword>
<dbReference type="NCBIfam" id="TIGR00581">
    <property type="entry name" value="moaC"/>
    <property type="match status" value="1"/>
</dbReference>
<keyword evidence="5" id="KW-0456">Lyase</keyword>
<dbReference type="SUPFAM" id="SSF53218">
    <property type="entry name" value="Molybdenum cofactor biosynthesis proteins"/>
    <property type="match status" value="1"/>
</dbReference>
<comment type="pathway">
    <text evidence="2">Cofactor biosynthesis; molybdopterin biosynthesis.</text>
</comment>
<dbReference type="RefSeq" id="WP_074780886.1">
    <property type="nucleotide sequence ID" value="NZ_FOGN01000006.1"/>
</dbReference>
<dbReference type="InterPro" id="IPR036522">
    <property type="entry name" value="MoaC_sf"/>
</dbReference>
<keyword evidence="10" id="KW-1185">Reference proteome</keyword>
<evidence type="ECO:0000313" key="8">
    <source>
        <dbReference type="EMBL" id="SES25078.1"/>
    </source>
</evidence>
<sequence>MKDVSNKPDSFRSARAQCRLRAPQDCIERLRRGDTDKGDALQAARIAGILAAKRTDELLPMCHSLPIHRAEVIFELGEEQVTIFAEVQTIGPTGVEMEALTAAQVAALTLYDMLKPHTSPDRLEITDGRLLEKTGGKSQFRRYLRAPLSAAVIVLSDSVAAGRKPDTAGRSVQVGLSAAGFEPVHYQVLPDEPTQLRDAVQTQLAQGVALVITVGGTGVGPRDCTVETVQPLLTTELPGMMEAARDFGQRRTPYAMMSRGVAGLAGDTLLITFPGSRRGAEETLAALLSGLVHLLEVCRAGQPHPGGYN</sequence>
<name>A0A1I4PCM8_9GAMM</name>
<dbReference type="NCBIfam" id="TIGR00177">
    <property type="entry name" value="molyb_syn"/>
    <property type="match status" value="1"/>
</dbReference>
<dbReference type="InterPro" id="IPR012247">
    <property type="entry name" value="MoaC_MogA"/>
</dbReference>
<dbReference type="Pfam" id="PF00994">
    <property type="entry name" value="MoCF_biosynth"/>
    <property type="match status" value="1"/>
</dbReference>
<accession>A0A1I4PCM8</accession>
<evidence type="ECO:0000259" key="7">
    <source>
        <dbReference type="SMART" id="SM00852"/>
    </source>
</evidence>
<organism evidence="9 10">
    <name type="scientific">Halopseudomonas bauzanensis</name>
    <dbReference type="NCBI Taxonomy" id="653930"/>
    <lineage>
        <taxon>Bacteria</taxon>
        <taxon>Pseudomonadati</taxon>
        <taxon>Pseudomonadota</taxon>
        <taxon>Gammaproteobacteria</taxon>
        <taxon>Pseudomonadales</taxon>
        <taxon>Pseudomonadaceae</taxon>
        <taxon>Halopseudomonas</taxon>
    </lineage>
</organism>
<evidence type="ECO:0000256" key="2">
    <source>
        <dbReference type="ARBA" id="ARBA00005046"/>
    </source>
</evidence>
<dbReference type="Proteomes" id="UP000186599">
    <property type="component" value="Unassembled WGS sequence"/>
</dbReference>
<gene>
    <name evidence="9" type="ORF">SAMN04487855_2912</name>
    <name evidence="8" type="ORF">SAMN05216589_2858</name>
</gene>
<dbReference type="InterPro" id="IPR047594">
    <property type="entry name" value="MoaC_bact/euk"/>
</dbReference>
<evidence type="ECO:0000313" key="9">
    <source>
        <dbReference type="EMBL" id="SFM25491.1"/>
    </source>
</evidence>
<dbReference type="InterPro" id="IPR051920">
    <property type="entry name" value="MPT_Adenylyltrnsfr/MoaC-Rel"/>
</dbReference>
<proteinExistence type="predicted"/>
<dbReference type="InterPro" id="IPR002820">
    <property type="entry name" value="Mopterin_CF_biosynth-C_dom"/>
</dbReference>
<evidence type="ECO:0000256" key="6">
    <source>
        <dbReference type="ARBA" id="ARBA00055087"/>
    </source>
</evidence>
<dbReference type="UniPathway" id="UPA00344"/>
<dbReference type="EMBL" id="FOUA01000006">
    <property type="protein sequence ID" value="SFM25491.1"/>
    <property type="molecule type" value="Genomic_DNA"/>
</dbReference>
<reference evidence="10 11" key="1">
    <citation type="submission" date="2016-10" db="EMBL/GenBank/DDBJ databases">
        <authorList>
            <person name="de Groot N.N."/>
        </authorList>
    </citation>
    <scope>NUCLEOTIDE SEQUENCE [LARGE SCALE GENOMIC DNA]</scope>
    <source>
        <strain evidence="9 10">CGMCC 1.9095</strain>
        <strain evidence="8 11">DSM 22558</strain>
    </source>
</reference>
<dbReference type="AlphaFoldDB" id="A0A1I4PCM8"/>
<dbReference type="PANTHER" id="PTHR43764">
    <property type="entry name" value="MOLYBDENUM COFACTOR BIOSYNTHESIS"/>
    <property type="match status" value="1"/>
</dbReference>
<evidence type="ECO:0000256" key="3">
    <source>
        <dbReference type="ARBA" id="ARBA00012575"/>
    </source>
</evidence>
<dbReference type="InterPro" id="IPR023045">
    <property type="entry name" value="MoaC"/>
</dbReference>
<dbReference type="Gene3D" id="3.40.980.10">
    <property type="entry name" value="MoaB/Mog-like domain"/>
    <property type="match status" value="1"/>
</dbReference>
<dbReference type="Pfam" id="PF01967">
    <property type="entry name" value="MoaC"/>
    <property type="match status" value="1"/>
</dbReference>
<comment type="function">
    <text evidence="6">Catalyzes the conversion of (8S)-3',8-cyclo-7,8-dihydroguanosine 5'-triphosphate to cyclic pyranopterin monophosphate (cPMP).</text>
</comment>
<dbReference type="SMART" id="SM00852">
    <property type="entry name" value="MoCF_biosynth"/>
    <property type="match status" value="1"/>
</dbReference>
<dbReference type="CDD" id="cd01420">
    <property type="entry name" value="MoaC_PE"/>
    <property type="match status" value="1"/>
</dbReference>
<dbReference type="InterPro" id="IPR001453">
    <property type="entry name" value="MoaB/Mog_dom"/>
</dbReference>
<evidence type="ECO:0000313" key="10">
    <source>
        <dbReference type="Proteomes" id="UP000186599"/>
    </source>
</evidence>
<evidence type="ECO:0000256" key="4">
    <source>
        <dbReference type="ARBA" id="ARBA00023150"/>
    </source>
</evidence>
<dbReference type="NCBIfam" id="NF002947">
    <property type="entry name" value="PRK03604.1"/>
    <property type="match status" value="1"/>
</dbReference>
<dbReference type="SUPFAM" id="SSF55040">
    <property type="entry name" value="Molybdenum cofactor biosynthesis protein C, MoaC"/>
    <property type="match status" value="1"/>
</dbReference>
<protein>
    <recommendedName>
        <fullName evidence="3">cyclic pyranopterin monophosphate synthase</fullName>
        <ecNumber evidence="3">4.6.1.17</ecNumber>
    </recommendedName>
</protein>
<dbReference type="PANTHER" id="PTHR43764:SF1">
    <property type="entry name" value="MOLYBDOPTERIN MOLYBDOTRANSFERASE"/>
    <property type="match status" value="1"/>
</dbReference>
<dbReference type="OrthoDB" id="9794429at2"/>
<dbReference type="EC" id="4.6.1.17" evidence="3"/>
<dbReference type="PIRSF" id="PIRSF036594">
    <property type="entry name" value="MoaC_MogA"/>
    <property type="match status" value="1"/>
</dbReference>
<evidence type="ECO:0000256" key="1">
    <source>
        <dbReference type="ARBA" id="ARBA00001637"/>
    </source>
</evidence>
<dbReference type="InterPro" id="IPR036425">
    <property type="entry name" value="MoaB/Mog-like_dom_sf"/>
</dbReference>